<protein>
    <submittedName>
        <fullName evidence="6">Interferon-inducible protein 56</fullName>
    </submittedName>
</protein>
<keyword evidence="1" id="KW-0399">Innate immunity</keyword>
<dbReference type="InterPro" id="IPR011990">
    <property type="entry name" value="TPR-like_helical_dom_sf"/>
</dbReference>
<dbReference type="Pfam" id="PF13424">
    <property type="entry name" value="TPR_12"/>
    <property type="match status" value="1"/>
</dbReference>
<dbReference type="PANTHER" id="PTHR10271">
    <property type="entry name" value="INTERFERON-INDUCED PROTEIN WITH TETRATRICOPEPTIDE REPEATS"/>
    <property type="match status" value="1"/>
</dbReference>
<keyword evidence="2" id="KW-0677">Repeat</keyword>
<dbReference type="Proteomes" id="UP000246464">
    <property type="component" value="Chromosome 12"/>
</dbReference>
<evidence type="ECO:0000313" key="6">
    <source>
        <dbReference type="EMBL" id="AWP10440.1"/>
    </source>
</evidence>
<dbReference type="AlphaFoldDB" id="A0A2U9C330"/>
<dbReference type="OMA" id="PADKQMI"/>
<dbReference type="GO" id="GO:0045087">
    <property type="term" value="P:innate immune response"/>
    <property type="evidence" value="ECO:0007669"/>
    <property type="project" value="UniProtKB-KW"/>
</dbReference>
<evidence type="ECO:0000256" key="4">
    <source>
        <dbReference type="ARBA" id="ARBA00022859"/>
    </source>
</evidence>
<gene>
    <name evidence="6" type="ORF">SMAX5B_009236</name>
</gene>
<dbReference type="GO" id="GO:0005829">
    <property type="term" value="C:cytosol"/>
    <property type="evidence" value="ECO:0007669"/>
    <property type="project" value="TreeGrafter"/>
</dbReference>
<dbReference type="FunFam" id="1.25.40.10:FF:000036">
    <property type="entry name" value="interferon-induced protein with tetratricopeptide repeats 5"/>
    <property type="match status" value="1"/>
</dbReference>
<dbReference type="EMBL" id="CP026254">
    <property type="protein sequence ID" value="AWP10440.1"/>
    <property type="molecule type" value="Genomic_DNA"/>
</dbReference>
<keyword evidence="7" id="KW-1185">Reference proteome</keyword>
<keyword evidence="3" id="KW-0802">TPR repeat</keyword>
<evidence type="ECO:0000256" key="5">
    <source>
        <dbReference type="ARBA" id="ARBA00038336"/>
    </source>
</evidence>
<evidence type="ECO:0000256" key="1">
    <source>
        <dbReference type="ARBA" id="ARBA00022588"/>
    </source>
</evidence>
<dbReference type="PANTHER" id="PTHR10271:SF14">
    <property type="entry name" value="INTERFERON-INDUCED PROTEIN WITH TETRATRICOPEPTIDE REPEATS-RELATED"/>
    <property type="match status" value="1"/>
</dbReference>
<reference evidence="6 7" key="1">
    <citation type="submission" date="2017-12" db="EMBL/GenBank/DDBJ databases">
        <title>Integrating genomic resources of turbot (Scophthalmus maximus) in depth evaluation of genetic and physical mapping variation across individuals.</title>
        <authorList>
            <person name="Martinez P."/>
        </authorList>
    </citation>
    <scope>NUCLEOTIDE SEQUENCE [LARGE SCALE GENOMIC DNA]</scope>
</reference>
<sequence length="438" mass="51011">MSAAQSEITLKAQLEALQCHFTWDLDPNRSKLLTLMDKLQDIGTEEGNFWLGQVYNLQGYIHFLLGSADEAKSFFSRAAEAFRRMREPDEGPWLLVNYGNQAWLHHRQGEEAESRACLSKVEALMEEYPSPSEDELHPEVYAEKAWTLMNFGRKKQRLAADIFQRAMRMQPDVVEWQTSYVLGLTSLFKHSDTGLEGDDWEKMRQAKEQDPENLYLAARYLQQLAKKGESVKDEARELATRVLRNPVGSYSGIKPLLMVYRFYVSTDEGVKLAAEALEKHPDDRYLKRCAALGYKWRITSWTDSRPEQSMIQRAILLHEEVISLYPHSSFVKRMDLASVYAKSNQGLAKSDQIYRELLARDLEPAETQVLFNHYAKHLNSERRDRQRSIEYHMKAAEIPIESFFRQSSIKTLEKIRDKRQDRMCREIDECLARLEEPQ</sequence>
<name>A0A2U9C330_SCOMX</name>
<evidence type="ECO:0000256" key="3">
    <source>
        <dbReference type="ARBA" id="ARBA00022803"/>
    </source>
</evidence>
<dbReference type="Gene3D" id="1.25.40.10">
    <property type="entry name" value="Tetratricopeptide repeat domain"/>
    <property type="match status" value="3"/>
</dbReference>
<accession>A0A2U9C330</accession>
<comment type="similarity">
    <text evidence="5">Belongs to the IFIT family.</text>
</comment>
<dbReference type="SUPFAM" id="SSF48452">
    <property type="entry name" value="TPR-like"/>
    <property type="match status" value="2"/>
</dbReference>
<dbReference type="STRING" id="52904.ENSSMAP00000025165"/>
<evidence type="ECO:0000313" key="7">
    <source>
        <dbReference type="Proteomes" id="UP000246464"/>
    </source>
</evidence>
<evidence type="ECO:0000256" key="2">
    <source>
        <dbReference type="ARBA" id="ARBA00022737"/>
    </source>
</evidence>
<organism evidence="6 7">
    <name type="scientific">Scophthalmus maximus</name>
    <name type="common">Turbot</name>
    <name type="synonym">Psetta maxima</name>
    <dbReference type="NCBI Taxonomy" id="52904"/>
    <lineage>
        <taxon>Eukaryota</taxon>
        <taxon>Metazoa</taxon>
        <taxon>Chordata</taxon>
        <taxon>Craniata</taxon>
        <taxon>Vertebrata</taxon>
        <taxon>Euteleostomi</taxon>
        <taxon>Actinopterygii</taxon>
        <taxon>Neopterygii</taxon>
        <taxon>Teleostei</taxon>
        <taxon>Neoteleostei</taxon>
        <taxon>Acanthomorphata</taxon>
        <taxon>Carangaria</taxon>
        <taxon>Pleuronectiformes</taxon>
        <taxon>Pleuronectoidei</taxon>
        <taxon>Scophthalmidae</taxon>
        <taxon>Scophthalmus</taxon>
    </lineage>
</organism>
<dbReference type="GO" id="GO:0051607">
    <property type="term" value="P:defense response to virus"/>
    <property type="evidence" value="ECO:0007669"/>
    <property type="project" value="TreeGrafter"/>
</dbReference>
<proteinExistence type="inferred from homology"/>
<keyword evidence="4" id="KW-0391">Immunity</keyword>